<dbReference type="Proteomes" id="UP000246569">
    <property type="component" value="Unassembled WGS sequence"/>
</dbReference>
<dbReference type="InterPro" id="IPR030923">
    <property type="entry name" value="LptG"/>
</dbReference>
<proteinExistence type="inferred from homology"/>
<evidence type="ECO:0000256" key="6">
    <source>
        <dbReference type="ARBA" id="ARBA00022989"/>
    </source>
</evidence>
<evidence type="ECO:0000256" key="9">
    <source>
        <dbReference type="SAM" id="Phobius"/>
    </source>
</evidence>
<evidence type="ECO:0000256" key="1">
    <source>
        <dbReference type="ARBA" id="ARBA00002265"/>
    </source>
</evidence>
<reference evidence="10 11" key="1">
    <citation type="submission" date="2018-05" db="EMBL/GenBank/DDBJ databases">
        <title>Genomic Encyclopedia of Type Strains, Phase IV (KMG-IV): sequencing the most valuable type-strain genomes for metagenomic binning, comparative biology and taxonomic classification.</title>
        <authorList>
            <person name="Goeker M."/>
        </authorList>
    </citation>
    <scope>NUCLEOTIDE SEQUENCE [LARGE SCALE GENOMIC DNA]</scope>
    <source>
        <strain evidence="10 11">DSM 23606</strain>
    </source>
</reference>
<dbReference type="GO" id="GO:0055085">
    <property type="term" value="P:transmembrane transport"/>
    <property type="evidence" value="ECO:0007669"/>
    <property type="project" value="InterPro"/>
</dbReference>
<feature type="transmembrane region" description="Helical" evidence="9">
    <location>
        <begin position="12"/>
        <end position="34"/>
    </location>
</feature>
<feature type="transmembrane region" description="Helical" evidence="9">
    <location>
        <begin position="65"/>
        <end position="87"/>
    </location>
</feature>
<gene>
    <name evidence="10" type="ORF">C7443_11357</name>
</gene>
<dbReference type="GO" id="GO:0015920">
    <property type="term" value="P:lipopolysaccharide transport"/>
    <property type="evidence" value="ECO:0007669"/>
    <property type="project" value="TreeGrafter"/>
</dbReference>
<comment type="similarity">
    <text evidence="3">Belongs to the LptF/LptG family.</text>
</comment>
<comment type="caution">
    <text evidence="10">The sequence shown here is derived from an EMBL/GenBank/DDBJ whole genome shotgun (WGS) entry which is preliminary data.</text>
</comment>
<evidence type="ECO:0000313" key="10">
    <source>
        <dbReference type="EMBL" id="PWV58876.1"/>
    </source>
</evidence>
<dbReference type="OrthoDB" id="9776227at2"/>
<evidence type="ECO:0000256" key="3">
    <source>
        <dbReference type="ARBA" id="ARBA00007725"/>
    </source>
</evidence>
<evidence type="ECO:0000256" key="2">
    <source>
        <dbReference type="ARBA" id="ARBA00004651"/>
    </source>
</evidence>
<dbReference type="RefSeq" id="WP_110020104.1">
    <property type="nucleotide sequence ID" value="NZ_QGTJ01000013.1"/>
</dbReference>
<feature type="transmembrane region" description="Helical" evidence="9">
    <location>
        <begin position="334"/>
        <end position="352"/>
    </location>
</feature>
<dbReference type="Pfam" id="PF03739">
    <property type="entry name" value="LptF_LptG"/>
    <property type="match status" value="1"/>
</dbReference>
<dbReference type="NCBIfam" id="TIGR04408">
    <property type="entry name" value="LptG_lptG"/>
    <property type="match status" value="1"/>
</dbReference>
<keyword evidence="5 9" id="KW-0812">Transmembrane</keyword>
<dbReference type="InterPro" id="IPR005495">
    <property type="entry name" value="LptG/LptF_permease"/>
</dbReference>
<dbReference type="PANTHER" id="PTHR33529:SF2">
    <property type="entry name" value="LIPOPOLYSACCHARIDE EXPORT SYSTEM PERMEASE PROTEIN LPTG"/>
    <property type="match status" value="1"/>
</dbReference>
<dbReference type="GO" id="GO:0043190">
    <property type="term" value="C:ATP-binding cassette (ABC) transporter complex"/>
    <property type="evidence" value="ECO:0007669"/>
    <property type="project" value="InterPro"/>
</dbReference>
<evidence type="ECO:0000313" key="11">
    <source>
        <dbReference type="Proteomes" id="UP000246569"/>
    </source>
</evidence>
<dbReference type="PANTHER" id="PTHR33529">
    <property type="entry name" value="SLR0882 PROTEIN-RELATED"/>
    <property type="match status" value="1"/>
</dbReference>
<keyword evidence="6 9" id="KW-1133">Transmembrane helix</keyword>
<accession>A0A317MS66</accession>
<keyword evidence="11" id="KW-1185">Reference proteome</keyword>
<comment type="function">
    <text evidence="1">Part of the ABC transporter complex LptBFG involved in the translocation of lipopolysaccharide (LPS) from the inner membrane to the outer membrane.</text>
</comment>
<keyword evidence="4" id="KW-1003">Cell membrane</keyword>
<evidence type="ECO:0000256" key="5">
    <source>
        <dbReference type="ARBA" id="ARBA00022692"/>
    </source>
</evidence>
<feature type="transmembrane region" description="Helical" evidence="9">
    <location>
        <begin position="305"/>
        <end position="328"/>
    </location>
</feature>
<protein>
    <submittedName>
        <fullName evidence="10">Lipopolysaccharide export system permease protein</fullName>
    </submittedName>
</protein>
<dbReference type="EMBL" id="QGTJ01000013">
    <property type="protein sequence ID" value="PWV58876.1"/>
    <property type="molecule type" value="Genomic_DNA"/>
</dbReference>
<feature type="transmembrane region" description="Helical" evidence="9">
    <location>
        <begin position="275"/>
        <end position="293"/>
    </location>
</feature>
<evidence type="ECO:0000256" key="4">
    <source>
        <dbReference type="ARBA" id="ARBA00022475"/>
    </source>
</evidence>
<feature type="transmembrane region" description="Helical" evidence="9">
    <location>
        <begin position="99"/>
        <end position="118"/>
    </location>
</feature>
<evidence type="ECO:0000256" key="7">
    <source>
        <dbReference type="ARBA" id="ARBA00023136"/>
    </source>
</evidence>
<organism evidence="10 11">
    <name type="scientific">Plasticicumulans acidivorans</name>
    <dbReference type="NCBI Taxonomy" id="886464"/>
    <lineage>
        <taxon>Bacteria</taxon>
        <taxon>Pseudomonadati</taxon>
        <taxon>Pseudomonadota</taxon>
        <taxon>Gammaproteobacteria</taxon>
        <taxon>Candidatus Competibacteraceae</taxon>
        <taxon>Plasticicumulans</taxon>
    </lineage>
</organism>
<comment type="subcellular location">
    <subcellularLocation>
        <location evidence="2">Cell membrane</location>
        <topology evidence="2">Multi-pass membrane protein</topology>
    </subcellularLocation>
</comment>
<dbReference type="AlphaFoldDB" id="A0A317MS66"/>
<keyword evidence="7 9" id="KW-0472">Membrane</keyword>
<sequence>MRLLDRYIFRTVVGAALVALLVLVALETFFTLLVELEDLGTGNYDLLAILQYLLLTLPRRAYDSFPMALLLGGLLGMGALSAGSELVVMRGAGVSVMRLVYSALRAGLVLSLLALALGEFAAPLAERKAEMGRSLAKDASVEIRDGRGFWARDGAYFVNVQAVRPHKKLGDITLYEVDANSALKAVIRADSASYDAASKRWLLSGARRSDLGPEAVVAEPVAAIAWNSVIDPAKLDVLAAKPETLAMRDLATFSGYLRDNGLDAGRYELAFWTKVLAPLANLTMLFIAMPFIFAHQRNAAAGQRLLIGIFIGIGFFLANRVLANVVVVYGAPPVFAAALPIAVFLGGGALAMRRMR</sequence>
<name>A0A317MS66_9GAMM</name>
<comment type="subunit">
    <text evidence="8">Component of the lipopolysaccharide transport and assembly complex. The LptBFG transporter is composed of two ATP-binding proteins (LptB) and two transmembrane proteins (LptF and LptG).</text>
</comment>
<evidence type="ECO:0000256" key="8">
    <source>
        <dbReference type="ARBA" id="ARBA00026081"/>
    </source>
</evidence>